<dbReference type="PANTHER" id="PTHR43222">
    <property type="entry name" value="NUDIX HYDROLASE 23"/>
    <property type="match status" value="1"/>
</dbReference>
<sequence length="186" mass="20622">MPPSPDSSAICFCPICGAPANFLTPEGDSLPRHVCGRCGHINYQNPRLVVGCVAEYDGRILLCRRAIEPRYGFWTLPAGFMENGETTSQGAARETLEEAGAIVEIDAAFALYSIAHIHQVHLFYRGRLPSPIYAAGIESLEVVLFEPTAIPWDELAFRSVKLCLQRYLEDRQTGRFGFHEAELPPI</sequence>
<feature type="domain" description="Nudix hydrolase" evidence="5">
    <location>
        <begin position="45"/>
        <end position="168"/>
    </location>
</feature>
<dbReference type="Proteomes" id="UP000739411">
    <property type="component" value="Unassembled WGS sequence"/>
</dbReference>
<dbReference type="PROSITE" id="PS51462">
    <property type="entry name" value="NUDIX"/>
    <property type="match status" value="1"/>
</dbReference>
<keyword evidence="3" id="KW-0460">Magnesium</keyword>
<dbReference type="InterPro" id="IPR020476">
    <property type="entry name" value="Nudix_hydrolase"/>
</dbReference>
<dbReference type="Pfam" id="PF00293">
    <property type="entry name" value="NUDIX"/>
    <property type="match status" value="1"/>
</dbReference>
<dbReference type="GO" id="GO:0016787">
    <property type="term" value="F:hydrolase activity"/>
    <property type="evidence" value="ECO:0007669"/>
    <property type="project" value="UniProtKB-KW"/>
</dbReference>
<dbReference type="AlphaFoldDB" id="A0A935MS05"/>
<comment type="cofactor">
    <cofactor evidence="1">
        <name>Mg(2+)</name>
        <dbReference type="ChEBI" id="CHEBI:18420"/>
    </cofactor>
</comment>
<evidence type="ECO:0000313" key="6">
    <source>
        <dbReference type="EMBL" id="MBK7413989.1"/>
    </source>
</evidence>
<dbReference type="Pfam" id="PF14803">
    <property type="entry name" value="Zn_ribbon_Nudix"/>
    <property type="match status" value="1"/>
</dbReference>
<evidence type="ECO:0000256" key="3">
    <source>
        <dbReference type="ARBA" id="ARBA00022842"/>
    </source>
</evidence>
<comment type="similarity">
    <text evidence="4">Belongs to the Nudix hydrolase family.</text>
</comment>
<keyword evidence="2 4" id="KW-0378">Hydrolase</keyword>
<evidence type="ECO:0000256" key="2">
    <source>
        <dbReference type="ARBA" id="ARBA00022801"/>
    </source>
</evidence>
<dbReference type="SUPFAM" id="SSF55811">
    <property type="entry name" value="Nudix"/>
    <property type="match status" value="1"/>
</dbReference>
<dbReference type="Gene3D" id="2.20.70.10">
    <property type="match status" value="1"/>
</dbReference>
<organism evidence="6 7">
    <name type="scientific">Candidatus Dechloromonas phosphorivorans</name>
    <dbReference type="NCBI Taxonomy" id="2899244"/>
    <lineage>
        <taxon>Bacteria</taxon>
        <taxon>Pseudomonadati</taxon>
        <taxon>Pseudomonadota</taxon>
        <taxon>Betaproteobacteria</taxon>
        <taxon>Rhodocyclales</taxon>
        <taxon>Azonexaceae</taxon>
        <taxon>Dechloromonas</taxon>
    </lineage>
</organism>
<proteinExistence type="inferred from homology"/>
<accession>A0A935MS05</accession>
<comment type="caution">
    <text evidence="6">The sequence shown here is derived from an EMBL/GenBank/DDBJ whole genome shotgun (WGS) entry which is preliminary data.</text>
</comment>
<dbReference type="PROSITE" id="PS00893">
    <property type="entry name" value="NUDIX_BOX"/>
    <property type="match status" value="1"/>
</dbReference>
<dbReference type="InterPro" id="IPR020084">
    <property type="entry name" value="NUDIX_hydrolase_CS"/>
</dbReference>
<gene>
    <name evidence="6" type="ORF">IPJ38_01585</name>
</gene>
<dbReference type="InterPro" id="IPR000086">
    <property type="entry name" value="NUDIX_hydrolase_dom"/>
</dbReference>
<name>A0A935MS05_9RHOO</name>
<dbReference type="CDD" id="cd04511">
    <property type="entry name" value="NUDIX_Hydrolase"/>
    <property type="match status" value="1"/>
</dbReference>
<dbReference type="EMBL" id="JADJMS010000005">
    <property type="protein sequence ID" value="MBK7413989.1"/>
    <property type="molecule type" value="Genomic_DNA"/>
</dbReference>
<protein>
    <submittedName>
        <fullName evidence="6">NUDIX hydrolase</fullName>
    </submittedName>
</protein>
<evidence type="ECO:0000259" key="5">
    <source>
        <dbReference type="PROSITE" id="PS51462"/>
    </source>
</evidence>
<dbReference type="InterPro" id="IPR029401">
    <property type="entry name" value="Nudix_N"/>
</dbReference>
<dbReference type="Gene3D" id="3.90.79.10">
    <property type="entry name" value="Nucleoside Triphosphate Pyrophosphohydrolase"/>
    <property type="match status" value="1"/>
</dbReference>
<evidence type="ECO:0000313" key="7">
    <source>
        <dbReference type="Proteomes" id="UP000739411"/>
    </source>
</evidence>
<dbReference type="PANTHER" id="PTHR43222:SF2">
    <property type="entry name" value="NUDIX HYDROLASE 23, CHLOROPLASTIC"/>
    <property type="match status" value="1"/>
</dbReference>
<evidence type="ECO:0000256" key="4">
    <source>
        <dbReference type="RuleBase" id="RU003476"/>
    </source>
</evidence>
<dbReference type="PRINTS" id="PR00502">
    <property type="entry name" value="NUDIXFAMILY"/>
</dbReference>
<dbReference type="InterPro" id="IPR015797">
    <property type="entry name" value="NUDIX_hydrolase-like_dom_sf"/>
</dbReference>
<reference evidence="6 7" key="1">
    <citation type="submission" date="2020-10" db="EMBL/GenBank/DDBJ databases">
        <title>Connecting structure to function with the recovery of over 1000 high-quality activated sludge metagenome-assembled genomes encoding full-length rRNA genes using long-read sequencing.</title>
        <authorList>
            <person name="Singleton C.M."/>
            <person name="Petriglieri F."/>
            <person name="Kristensen J.M."/>
            <person name="Kirkegaard R.H."/>
            <person name="Michaelsen T.Y."/>
            <person name="Andersen M.H."/>
            <person name="Karst S.M."/>
            <person name="Dueholm M.S."/>
            <person name="Nielsen P.H."/>
            <person name="Albertsen M."/>
        </authorList>
    </citation>
    <scope>NUCLEOTIDE SEQUENCE [LARGE SCALE GENOMIC DNA]</scope>
    <source>
        <strain evidence="6">EsbW_18-Q3-R4-48_BATAC.463</strain>
    </source>
</reference>
<evidence type="ECO:0000256" key="1">
    <source>
        <dbReference type="ARBA" id="ARBA00001946"/>
    </source>
</evidence>